<proteinExistence type="predicted"/>
<evidence type="ECO:0000313" key="2">
    <source>
        <dbReference type="Proteomes" id="UP000294564"/>
    </source>
</evidence>
<dbReference type="RefSeq" id="WP_132795463.1">
    <property type="nucleotide sequence ID" value="NZ_SLXM01000008.1"/>
</dbReference>
<dbReference type="InterPro" id="IPR032675">
    <property type="entry name" value="LRR_dom_sf"/>
</dbReference>
<dbReference type="SUPFAM" id="SSF52047">
    <property type="entry name" value="RNI-like"/>
    <property type="match status" value="1"/>
</dbReference>
<dbReference type="Proteomes" id="UP000294564">
    <property type="component" value="Unassembled WGS sequence"/>
</dbReference>
<dbReference type="Pfam" id="PF13516">
    <property type="entry name" value="LRR_6"/>
    <property type="match status" value="2"/>
</dbReference>
<gene>
    <name evidence="1" type="ORF">EV195_108120</name>
</gene>
<dbReference type="AlphaFoldDB" id="A0A4R2NPG3"/>
<dbReference type="EMBL" id="SLXM01000008">
    <property type="protein sequence ID" value="TCP23650.1"/>
    <property type="molecule type" value="Genomic_DNA"/>
</dbReference>
<sequence>MKSKKDIHICGEVFKRKRTHFSFETLYKQIENMSELKKLQEFPSLQTVSLNGTNINDSGLQYVSQCATITNLNLTFTNITDKGIPHLVNLKKLQWLRLKETNISEKSVPYFNQITGLTSLQIHETEISGKDMAILNLPNLEELLVDCEDDLDYETLLHLSKKLPQCEIICKGKGVFRNGNFEF</sequence>
<dbReference type="Gene3D" id="3.80.10.10">
    <property type="entry name" value="Ribonuclease Inhibitor"/>
    <property type="match status" value="1"/>
</dbReference>
<comment type="caution">
    <text evidence="1">The sequence shown here is derived from an EMBL/GenBank/DDBJ whole genome shotgun (WGS) entry which is preliminary data.</text>
</comment>
<organism evidence="1 2">
    <name type="scientific">Tenacibaculum skagerrakense</name>
    <dbReference type="NCBI Taxonomy" id="186571"/>
    <lineage>
        <taxon>Bacteria</taxon>
        <taxon>Pseudomonadati</taxon>
        <taxon>Bacteroidota</taxon>
        <taxon>Flavobacteriia</taxon>
        <taxon>Flavobacteriales</taxon>
        <taxon>Flavobacteriaceae</taxon>
        <taxon>Tenacibaculum</taxon>
    </lineage>
</organism>
<protein>
    <submittedName>
        <fullName evidence="1">Leucine rich repeat (LRR) protein</fullName>
    </submittedName>
</protein>
<dbReference type="OrthoDB" id="1272061at2"/>
<evidence type="ECO:0000313" key="1">
    <source>
        <dbReference type="EMBL" id="TCP23650.1"/>
    </source>
</evidence>
<name>A0A4R2NPG3_9FLAO</name>
<reference evidence="1 2" key="1">
    <citation type="submission" date="2019-03" db="EMBL/GenBank/DDBJ databases">
        <title>Genomic Encyclopedia of Type Strains, Phase IV (KMG-IV): sequencing the most valuable type-strain genomes for metagenomic binning, comparative biology and taxonomic classification.</title>
        <authorList>
            <person name="Goeker M."/>
        </authorList>
    </citation>
    <scope>NUCLEOTIDE SEQUENCE [LARGE SCALE GENOMIC DNA]</scope>
    <source>
        <strain evidence="1 2">DSM 14836</strain>
    </source>
</reference>
<keyword evidence="2" id="KW-1185">Reference proteome</keyword>
<accession>A0A4R2NPG3</accession>
<dbReference type="InterPro" id="IPR001611">
    <property type="entry name" value="Leu-rich_rpt"/>
</dbReference>